<dbReference type="Proteomes" id="UP001595859">
    <property type="component" value="Unassembled WGS sequence"/>
</dbReference>
<keyword evidence="3" id="KW-1185">Reference proteome</keyword>
<organism evidence="2 3">
    <name type="scientific">Actinophytocola glycyrrhizae</name>
    <dbReference type="NCBI Taxonomy" id="2044873"/>
    <lineage>
        <taxon>Bacteria</taxon>
        <taxon>Bacillati</taxon>
        <taxon>Actinomycetota</taxon>
        <taxon>Actinomycetes</taxon>
        <taxon>Pseudonocardiales</taxon>
        <taxon>Pseudonocardiaceae</taxon>
    </lineage>
</organism>
<keyword evidence="2" id="KW-0012">Acyltransferase</keyword>
<dbReference type="Gene3D" id="3.30.420.40">
    <property type="match status" value="2"/>
</dbReference>
<protein>
    <submittedName>
        <fullName evidence="2">tRNA (Adenosine(37)-N6)-threonylcarbamoyltransferase complex dimerization subunit type 1 TsaB</fullName>
        <ecNumber evidence="2">2.3.1.234</ecNumber>
    </submittedName>
</protein>
<feature type="domain" description="Gcp-like" evidence="1">
    <location>
        <begin position="34"/>
        <end position="174"/>
    </location>
</feature>
<dbReference type="EMBL" id="JBHSIS010000003">
    <property type="protein sequence ID" value="MFC4853306.1"/>
    <property type="molecule type" value="Genomic_DNA"/>
</dbReference>
<name>A0ABV9S1H4_9PSEU</name>
<dbReference type="EC" id="2.3.1.234" evidence="2"/>
<reference evidence="3" key="1">
    <citation type="journal article" date="2019" name="Int. J. Syst. Evol. Microbiol.">
        <title>The Global Catalogue of Microorganisms (GCM) 10K type strain sequencing project: providing services to taxonomists for standard genome sequencing and annotation.</title>
        <authorList>
            <consortium name="The Broad Institute Genomics Platform"/>
            <consortium name="The Broad Institute Genome Sequencing Center for Infectious Disease"/>
            <person name="Wu L."/>
            <person name="Ma J."/>
        </authorList>
    </citation>
    <scope>NUCLEOTIDE SEQUENCE [LARGE SCALE GENOMIC DNA]</scope>
    <source>
        <strain evidence="3">ZS-22-S1</strain>
    </source>
</reference>
<dbReference type="PANTHER" id="PTHR11735">
    <property type="entry name" value="TRNA N6-ADENOSINE THREONYLCARBAMOYLTRANSFERASE"/>
    <property type="match status" value="1"/>
</dbReference>
<dbReference type="InterPro" id="IPR000905">
    <property type="entry name" value="Gcp-like_dom"/>
</dbReference>
<gene>
    <name evidence="2" type="primary">tsaB</name>
    <name evidence="2" type="ORF">ACFPCV_07310</name>
</gene>
<dbReference type="RefSeq" id="WP_378055722.1">
    <property type="nucleotide sequence ID" value="NZ_JBHSIS010000003.1"/>
</dbReference>
<evidence type="ECO:0000313" key="2">
    <source>
        <dbReference type="EMBL" id="MFC4853306.1"/>
    </source>
</evidence>
<dbReference type="InterPro" id="IPR022496">
    <property type="entry name" value="T6A_TsaB"/>
</dbReference>
<proteinExistence type="predicted"/>
<comment type="caution">
    <text evidence="2">The sequence shown here is derived from an EMBL/GenBank/DDBJ whole genome shotgun (WGS) entry which is preliminary data.</text>
</comment>
<evidence type="ECO:0000259" key="1">
    <source>
        <dbReference type="Pfam" id="PF00814"/>
    </source>
</evidence>
<evidence type="ECO:0000313" key="3">
    <source>
        <dbReference type="Proteomes" id="UP001595859"/>
    </source>
</evidence>
<dbReference type="InterPro" id="IPR043129">
    <property type="entry name" value="ATPase_NBD"/>
</dbReference>
<dbReference type="PANTHER" id="PTHR11735:SF11">
    <property type="entry name" value="TRNA THREONYLCARBAMOYLADENOSINE BIOSYNTHESIS PROTEIN TSAB"/>
    <property type="match status" value="1"/>
</dbReference>
<dbReference type="Pfam" id="PF00814">
    <property type="entry name" value="TsaD"/>
    <property type="match status" value="1"/>
</dbReference>
<dbReference type="NCBIfam" id="TIGR03725">
    <property type="entry name" value="T6A_YeaZ"/>
    <property type="match status" value="1"/>
</dbReference>
<dbReference type="GO" id="GO:0061711">
    <property type="term" value="F:tRNA N(6)-L-threonylcarbamoyladenine synthase activity"/>
    <property type="evidence" value="ECO:0007669"/>
    <property type="project" value="UniProtKB-EC"/>
</dbReference>
<dbReference type="SUPFAM" id="SSF53067">
    <property type="entry name" value="Actin-like ATPase domain"/>
    <property type="match status" value="2"/>
</dbReference>
<dbReference type="CDD" id="cd24032">
    <property type="entry name" value="ASKHA_NBD_TsaB"/>
    <property type="match status" value="1"/>
</dbReference>
<keyword evidence="2" id="KW-0808">Transferase</keyword>
<sequence>MLVIAVDTATPAVTAGVVDVEEMLVLAQCVTVDAKAHGELLTPHVLTALAEAGRTFADVDAIVSGIGPGPFTGLRAGMATAAALGQALGKPVYPVCTLDAIAADAGVGSGGPLLVASDARRKEIYWAAYDADGRRVAGAAVDRPAAVAERIPALAVERVAGNGATLYDLGLPHTGQEYPTPLGLAGVARADVLAGARPRPFVPMYLRRPDATEPGARKRVTVR</sequence>
<accession>A0ABV9S1H4</accession>